<dbReference type="OrthoDB" id="9800398at2"/>
<dbReference type="InterPro" id="IPR049739">
    <property type="entry name" value="YraL-like"/>
</dbReference>
<evidence type="ECO:0008006" key="3">
    <source>
        <dbReference type="Google" id="ProtNLM"/>
    </source>
</evidence>
<keyword evidence="2" id="KW-1185">Reference proteome</keyword>
<dbReference type="Gene3D" id="1.10.10.60">
    <property type="entry name" value="Homeodomain-like"/>
    <property type="match status" value="1"/>
</dbReference>
<dbReference type="RefSeq" id="WP_071617697.1">
    <property type="nucleotide sequence ID" value="NZ_MINN01000074.1"/>
</dbReference>
<sequence>MKYVNADGLLPEKLLKEIQNYVQGETIYIPKPRNTYKKWGSQSGARALIDERNARIQHAFKNGEKIDQLALEHHLSCETIKKIVYRK</sequence>
<dbReference type="PANTHER" id="PTHR37812">
    <property type="entry name" value="MU-LIKE PROPHAGE FLUMU PROTEIN C"/>
    <property type="match status" value="1"/>
</dbReference>
<accession>A0A1J6WJM1</accession>
<protein>
    <recommendedName>
        <fullName evidence="3">Mor transcription activator domain-containing protein</fullName>
    </recommendedName>
</protein>
<reference evidence="1 2" key="1">
    <citation type="submission" date="2016-09" db="EMBL/GenBank/DDBJ databases">
        <title>Bacillus aquimaris SAMM genome sequence reveals colonization and biosurfactant production capacities.</title>
        <authorList>
            <person name="Waghmode S.R."/>
            <person name="Suryavanshi M.V."/>
        </authorList>
    </citation>
    <scope>NUCLEOTIDE SEQUENCE [LARGE SCALE GENOMIC DNA]</scope>
    <source>
        <strain evidence="1 2">SAMM</strain>
    </source>
</reference>
<dbReference type="InterPro" id="IPR009057">
    <property type="entry name" value="Homeodomain-like_sf"/>
</dbReference>
<organism evidence="1 2">
    <name type="scientific">Rossellomorea aquimaris</name>
    <dbReference type="NCBI Taxonomy" id="189382"/>
    <lineage>
        <taxon>Bacteria</taxon>
        <taxon>Bacillati</taxon>
        <taxon>Bacillota</taxon>
        <taxon>Bacilli</taxon>
        <taxon>Bacillales</taxon>
        <taxon>Bacillaceae</taxon>
        <taxon>Rossellomorea</taxon>
    </lineage>
</organism>
<comment type="caution">
    <text evidence="1">The sequence shown here is derived from an EMBL/GenBank/DDBJ whole genome shotgun (WGS) entry which is preliminary data.</text>
</comment>
<dbReference type="EMBL" id="MINN01000074">
    <property type="protein sequence ID" value="OIU72032.1"/>
    <property type="molecule type" value="Genomic_DNA"/>
</dbReference>
<gene>
    <name evidence="1" type="ORF">BHE18_05180</name>
</gene>
<name>A0A1J6WJM1_9BACI</name>
<evidence type="ECO:0000313" key="1">
    <source>
        <dbReference type="EMBL" id="OIU72032.1"/>
    </source>
</evidence>
<proteinExistence type="predicted"/>
<dbReference type="PANTHER" id="PTHR37812:SF1">
    <property type="entry name" value="MU-LIKE PROPHAGE FLUMU PROTEIN C"/>
    <property type="match status" value="1"/>
</dbReference>
<dbReference type="SUPFAM" id="SSF46689">
    <property type="entry name" value="Homeodomain-like"/>
    <property type="match status" value="1"/>
</dbReference>
<dbReference type="InterPro" id="IPR052411">
    <property type="entry name" value="c-mor_Regulatory_Protein"/>
</dbReference>
<dbReference type="Proteomes" id="UP000182062">
    <property type="component" value="Unassembled WGS sequence"/>
</dbReference>
<dbReference type="NCBIfam" id="NF040785">
    <property type="entry name" value="CD3324_fam"/>
    <property type="match status" value="1"/>
</dbReference>
<evidence type="ECO:0000313" key="2">
    <source>
        <dbReference type="Proteomes" id="UP000182062"/>
    </source>
</evidence>
<dbReference type="AlphaFoldDB" id="A0A1J6WJM1"/>